<evidence type="ECO:0000313" key="6">
    <source>
        <dbReference type="EMBL" id="GMA18040.1"/>
    </source>
</evidence>
<dbReference type="PANTHER" id="PTHR11455:SF9">
    <property type="entry name" value="CRYPTOCHROME CIRCADIAN CLOCK 5 ISOFORM X1"/>
    <property type="match status" value="1"/>
</dbReference>
<dbReference type="InterPro" id="IPR036155">
    <property type="entry name" value="Crypto/Photolyase_N_sf"/>
</dbReference>
<dbReference type="Gene3D" id="3.40.50.620">
    <property type="entry name" value="HUPs"/>
    <property type="match status" value="1"/>
</dbReference>
<evidence type="ECO:0000256" key="1">
    <source>
        <dbReference type="ARBA" id="ARBA00001974"/>
    </source>
</evidence>
<evidence type="ECO:0000313" key="8">
    <source>
        <dbReference type="Proteomes" id="UP001157109"/>
    </source>
</evidence>
<dbReference type="Proteomes" id="UP001157109">
    <property type="component" value="Unassembled WGS sequence"/>
</dbReference>
<dbReference type="PRINTS" id="PR00147">
    <property type="entry name" value="DNAPHOTLYASE"/>
</dbReference>
<proteinExistence type="inferred from homology"/>
<evidence type="ECO:0000256" key="4">
    <source>
        <dbReference type="RuleBase" id="RU004182"/>
    </source>
</evidence>
<name>A0ABQ6HHK0_9MICO</name>
<evidence type="ECO:0000256" key="3">
    <source>
        <dbReference type="ARBA" id="ARBA00022827"/>
    </source>
</evidence>
<keyword evidence="8" id="KW-1185">Reference proteome</keyword>
<gene>
    <name evidence="6" type="primary">phrB_1</name>
    <name evidence="7" type="synonym">phrB_2</name>
    <name evidence="6" type="ORF">GCM10025862_00610</name>
    <name evidence="7" type="ORF">GCM10025862_37720</name>
</gene>
<dbReference type="Gene3D" id="1.10.579.10">
    <property type="entry name" value="DNA Cyclobutane Dipyrimidine Photolyase, subunit A, domain 3"/>
    <property type="match status" value="1"/>
</dbReference>
<keyword evidence="3 4" id="KW-0274">FAD</keyword>
<dbReference type="InterPro" id="IPR006050">
    <property type="entry name" value="DNA_photolyase_N"/>
</dbReference>
<dbReference type="InterPro" id="IPR005101">
    <property type="entry name" value="Cryptochr/Photolyase_FAD-bd"/>
</dbReference>
<comment type="cofactor">
    <cofactor evidence="1">
        <name>FAD</name>
        <dbReference type="ChEBI" id="CHEBI:57692"/>
    </cofactor>
</comment>
<dbReference type="EMBL" id="BSUJ01000001">
    <property type="protein sequence ID" value="GMA18040.1"/>
    <property type="molecule type" value="Genomic_DNA"/>
</dbReference>
<dbReference type="InterPro" id="IPR036134">
    <property type="entry name" value="Crypto/Photolyase_FAD-like_sf"/>
</dbReference>
<comment type="caution">
    <text evidence="6">The sequence shown here is derived from an EMBL/GenBank/DDBJ whole genome shotgun (WGS) entry which is preliminary data.</text>
</comment>
<evidence type="ECO:0000256" key="2">
    <source>
        <dbReference type="ARBA" id="ARBA00022630"/>
    </source>
</evidence>
<reference evidence="6" key="3">
    <citation type="submission" date="2023-02" db="EMBL/GenBank/DDBJ databases">
        <authorList>
            <person name="Sun Q."/>
            <person name="Mori K."/>
        </authorList>
    </citation>
    <scope>NUCLEOTIDE SEQUENCE</scope>
    <source>
        <strain evidence="6">NBRC 105830</strain>
    </source>
</reference>
<dbReference type="EMBL" id="BSUJ01000001">
    <property type="protein sequence ID" value="GMA21751.1"/>
    <property type="molecule type" value="Genomic_DNA"/>
</dbReference>
<dbReference type="InterPro" id="IPR014729">
    <property type="entry name" value="Rossmann-like_a/b/a_fold"/>
</dbReference>
<reference evidence="6" key="1">
    <citation type="journal article" date="2014" name="Int. J. Syst. Evol. Microbiol.">
        <title>Complete genome of a new Firmicutes species belonging to the dominant human colonic microbiota ('Ruminococcus bicirculans') reveals two chromosomes and a selective capacity to utilize plant glucans.</title>
        <authorList>
            <consortium name="NISC Comparative Sequencing Program"/>
            <person name="Wegmann U."/>
            <person name="Louis P."/>
            <person name="Goesmann A."/>
            <person name="Henrissat B."/>
            <person name="Duncan S.H."/>
            <person name="Flint H.J."/>
        </authorList>
    </citation>
    <scope>NUCLEOTIDE SEQUENCE</scope>
    <source>
        <strain evidence="6">NBRC 105830</strain>
    </source>
</reference>
<comment type="similarity">
    <text evidence="4">Belongs to the DNA photolyase family.</text>
</comment>
<dbReference type="SUPFAM" id="SSF52425">
    <property type="entry name" value="Cryptochrome/photolyase, N-terminal domain"/>
    <property type="match status" value="1"/>
</dbReference>
<dbReference type="Pfam" id="PF00875">
    <property type="entry name" value="DNA_photolyase"/>
    <property type="match status" value="1"/>
</dbReference>
<dbReference type="SUPFAM" id="SSF48173">
    <property type="entry name" value="Cryptochrome/photolyase FAD-binding domain"/>
    <property type="match status" value="1"/>
</dbReference>
<feature type="domain" description="Photolyase/cryptochrome alpha/beta" evidence="5">
    <location>
        <begin position="1"/>
        <end position="69"/>
    </location>
</feature>
<protein>
    <submittedName>
        <fullName evidence="6">Deoxyribodipyrimidine photo-lyase</fullName>
    </submittedName>
</protein>
<keyword evidence="4" id="KW-0157">Chromophore</keyword>
<dbReference type="PANTHER" id="PTHR11455">
    <property type="entry name" value="CRYPTOCHROME"/>
    <property type="match status" value="1"/>
</dbReference>
<dbReference type="PROSITE" id="PS51645">
    <property type="entry name" value="PHR_CRY_ALPHA_BETA"/>
    <property type="match status" value="1"/>
</dbReference>
<accession>A0ABQ6HHK0</accession>
<sequence length="400" mass="44543">MVPLFVLDPRLLRNGEPTSVVAELVREVRADEVHISTETTPYGRRRDDAVAASLSAAGARLIATGSPYAIGPGTLSTKAGPYRVFTPFSRSWRDHGWPAPAHGAQPTWFTGPRSDALPTPPATEVPVPECSESAALHRWAGFLEGGPRLMLASYGTARNRPDRPGASHMSTGLKYGTIHPRTMLFDIARHEAAHSAGAERYITELCWREFYADVQWHHPASAGSDYRPLPGMQYDDLTGDTAVLVEAWWAGRTRFPLVDAGMRQLLTEGWMHYRVRMVTASFLVKDLHVWWPAGARHFLAHLRDGDIASNNHGWQWCAGTGTDAAPYFRFFNPVAQGKRFDPNGDYVRRYIPELRHVPGAAVHEPWAILDGCPHVYPEPIVDRAKQRRETLARFEEGGGR</sequence>
<keyword evidence="2 4" id="KW-0285">Flavoprotein</keyword>
<dbReference type="Pfam" id="PF03441">
    <property type="entry name" value="FAD_binding_7"/>
    <property type="match status" value="1"/>
</dbReference>
<reference evidence="8" key="2">
    <citation type="journal article" date="2019" name="Int. J. Syst. Evol. Microbiol.">
        <title>The Global Catalogue of Microorganisms (GCM) 10K type strain sequencing project: providing services to taxonomists for standard genome sequencing and annotation.</title>
        <authorList>
            <consortium name="The Broad Institute Genomics Platform"/>
            <consortium name="The Broad Institute Genome Sequencing Center for Infectious Disease"/>
            <person name="Wu L."/>
            <person name="Ma J."/>
        </authorList>
    </citation>
    <scope>NUCLEOTIDE SEQUENCE [LARGE SCALE GENOMIC DNA]</scope>
    <source>
        <strain evidence="8">NBRC 105830</strain>
    </source>
</reference>
<evidence type="ECO:0000259" key="5">
    <source>
        <dbReference type="PROSITE" id="PS51645"/>
    </source>
</evidence>
<evidence type="ECO:0000313" key="7">
    <source>
        <dbReference type="EMBL" id="GMA21751.1"/>
    </source>
</evidence>
<dbReference type="Gene3D" id="1.25.40.80">
    <property type="match status" value="1"/>
</dbReference>
<dbReference type="InterPro" id="IPR002081">
    <property type="entry name" value="Cryptochrome/DNA_photolyase_1"/>
</dbReference>
<organism evidence="6 8">
    <name type="scientific">Arsenicicoccus piscis</name>
    <dbReference type="NCBI Taxonomy" id="673954"/>
    <lineage>
        <taxon>Bacteria</taxon>
        <taxon>Bacillati</taxon>
        <taxon>Actinomycetota</taxon>
        <taxon>Actinomycetes</taxon>
        <taxon>Micrococcales</taxon>
        <taxon>Intrasporangiaceae</taxon>
        <taxon>Arsenicicoccus</taxon>
    </lineage>
</organism>